<accession>A0A815TC86</accession>
<proteinExistence type="predicted"/>
<reference evidence="2" key="1">
    <citation type="submission" date="2021-02" db="EMBL/GenBank/DDBJ databases">
        <authorList>
            <person name="Nowell W R."/>
        </authorList>
    </citation>
    <scope>NUCLEOTIDE SEQUENCE</scope>
</reference>
<organism evidence="2 5">
    <name type="scientific">Didymodactylos carnosus</name>
    <dbReference type="NCBI Taxonomy" id="1234261"/>
    <lineage>
        <taxon>Eukaryota</taxon>
        <taxon>Metazoa</taxon>
        <taxon>Spiralia</taxon>
        <taxon>Gnathifera</taxon>
        <taxon>Rotifera</taxon>
        <taxon>Eurotatoria</taxon>
        <taxon>Bdelloidea</taxon>
        <taxon>Philodinida</taxon>
        <taxon>Philodinidae</taxon>
        <taxon>Didymodactylos</taxon>
    </lineage>
</organism>
<dbReference type="Proteomes" id="UP000681722">
    <property type="component" value="Unassembled WGS sequence"/>
</dbReference>
<comment type="caution">
    <text evidence="2">The sequence shown here is derived from an EMBL/GenBank/DDBJ whole genome shotgun (WGS) entry which is preliminary data.</text>
</comment>
<gene>
    <name evidence="2" type="ORF">GPM918_LOCUS36907</name>
    <name evidence="1" type="ORF">OVA965_LOCUS31269</name>
    <name evidence="4" type="ORF">SRO942_LOCUS37660</name>
    <name evidence="3" type="ORF">TMI583_LOCUS32092</name>
</gene>
<dbReference type="Proteomes" id="UP000677228">
    <property type="component" value="Unassembled WGS sequence"/>
</dbReference>
<dbReference type="EMBL" id="CAJNOQ010022811">
    <property type="protein sequence ID" value="CAF1506243.1"/>
    <property type="molecule type" value="Genomic_DNA"/>
</dbReference>
<evidence type="ECO:0000313" key="5">
    <source>
        <dbReference type="Proteomes" id="UP000663829"/>
    </source>
</evidence>
<evidence type="ECO:0000313" key="4">
    <source>
        <dbReference type="EMBL" id="CAF4367454.1"/>
    </source>
</evidence>
<sequence>MRSTRVCPRSTDAILSATFTSWSDWQPIDQRHHADSSSGVRHQQLCSQEQVLSTDSRWGHGIGVHHDLSEHLHVGMETVLRRRSTGMR</sequence>
<evidence type="ECO:0000313" key="2">
    <source>
        <dbReference type="EMBL" id="CAF1506243.1"/>
    </source>
</evidence>
<dbReference type="EMBL" id="CAJOBA010045021">
    <property type="protein sequence ID" value="CAF4171567.1"/>
    <property type="molecule type" value="Genomic_DNA"/>
</dbReference>
<evidence type="ECO:0000313" key="3">
    <source>
        <dbReference type="EMBL" id="CAF4171567.1"/>
    </source>
</evidence>
<dbReference type="EMBL" id="CAJNOK010023371">
    <property type="protein sequence ID" value="CAF1361682.1"/>
    <property type="molecule type" value="Genomic_DNA"/>
</dbReference>
<evidence type="ECO:0000313" key="1">
    <source>
        <dbReference type="EMBL" id="CAF1361682.1"/>
    </source>
</evidence>
<dbReference type="Proteomes" id="UP000682733">
    <property type="component" value="Unassembled WGS sequence"/>
</dbReference>
<name>A0A815TC86_9BILA</name>
<dbReference type="Proteomes" id="UP000663829">
    <property type="component" value="Unassembled WGS sequence"/>
</dbReference>
<keyword evidence="5" id="KW-1185">Reference proteome</keyword>
<dbReference type="AlphaFoldDB" id="A0A815TC86"/>
<dbReference type="EMBL" id="CAJOBC010088342">
    <property type="protein sequence ID" value="CAF4367454.1"/>
    <property type="molecule type" value="Genomic_DNA"/>
</dbReference>
<protein>
    <submittedName>
        <fullName evidence="2">Uncharacterized protein</fullName>
    </submittedName>
</protein>